<dbReference type="GO" id="GO:0016787">
    <property type="term" value="F:hydrolase activity"/>
    <property type="evidence" value="ECO:0007669"/>
    <property type="project" value="UniProtKB-KW"/>
</dbReference>
<dbReference type="Gene3D" id="3.30.420.40">
    <property type="match status" value="1"/>
</dbReference>
<gene>
    <name evidence="5" type="ORF">Pmar_PMAR009714</name>
</gene>
<evidence type="ECO:0000313" key="5">
    <source>
        <dbReference type="EMBL" id="EER09217.1"/>
    </source>
</evidence>
<evidence type="ECO:0000256" key="3">
    <source>
        <dbReference type="PIRSR" id="PIRSR600407-1"/>
    </source>
</evidence>
<dbReference type="Gene3D" id="3.30.420.150">
    <property type="entry name" value="Exopolyphosphatase. Domain 2"/>
    <property type="match status" value="1"/>
</dbReference>
<accession>C5L224</accession>
<evidence type="ECO:0000313" key="6">
    <source>
        <dbReference type="Proteomes" id="UP000007800"/>
    </source>
</evidence>
<dbReference type="InterPro" id="IPR000407">
    <property type="entry name" value="GDA1_CD39_NTPase"/>
</dbReference>
<dbReference type="RefSeq" id="XP_002777401.1">
    <property type="nucleotide sequence ID" value="XM_002777355.1"/>
</dbReference>
<dbReference type="Proteomes" id="UP000007800">
    <property type="component" value="Unassembled WGS sequence"/>
</dbReference>
<keyword evidence="2" id="KW-0378">Hydrolase</keyword>
<evidence type="ECO:0000256" key="1">
    <source>
        <dbReference type="ARBA" id="ARBA00009283"/>
    </source>
</evidence>
<dbReference type="GeneID" id="9065481"/>
<comment type="similarity">
    <text evidence="1">Belongs to the GDA1/CD39 NTPase family.</text>
</comment>
<feature type="chain" id="PRO_5002954212" evidence="4">
    <location>
        <begin position="23"/>
        <end position="198"/>
    </location>
</feature>
<dbReference type="InParanoid" id="C5L224"/>
<sequence length="198" mass="21372">MATHRGLFLFLSCITVISKRHAGIVGDCGSTGTRIFAYQVDVDDGGHVLNELSVRKVATLSPGVSTQWRSGTLEDLMATDVVDAIEPIIREVEEGEDDSVWHGLTLLGTGGIRRMNATSREDLWTRLKRELITRLPEVPIQVGDIPGELEALYALTSVSYLYNGDVGVLDLGGRSLEVSNPPMPPLGGELIVSNTGTQ</sequence>
<feature type="signal peptide" evidence="4">
    <location>
        <begin position="1"/>
        <end position="22"/>
    </location>
</feature>
<proteinExistence type="inferred from homology"/>
<evidence type="ECO:0000256" key="4">
    <source>
        <dbReference type="SAM" id="SignalP"/>
    </source>
</evidence>
<protein>
    <submittedName>
        <fullName evidence="5">Uncharacterized protein</fullName>
    </submittedName>
</protein>
<dbReference type="EMBL" id="GG678492">
    <property type="protein sequence ID" value="EER09217.1"/>
    <property type="molecule type" value="Genomic_DNA"/>
</dbReference>
<dbReference type="OrthoDB" id="10463539at2759"/>
<dbReference type="Pfam" id="PF01150">
    <property type="entry name" value="GDA1_CD39"/>
    <property type="match status" value="1"/>
</dbReference>
<evidence type="ECO:0000256" key="2">
    <source>
        <dbReference type="ARBA" id="ARBA00022801"/>
    </source>
</evidence>
<dbReference type="OMA" id="TRIFAYQ"/>
<dbReference type="AlphaFoldDB" id="C5L224"/>
<feature type="active site" description="Proton acceptor" evidence="3">
    <location>
        <position position="150"/>
    </location>
</feature>
<keyword evidence="4" id="KW-0732">Signal</keyword>
<keyword evidence="6" id="KW-1185">Reference proteome</keyword>
<name>C5L224_PERM5</name>
<organism evidence="6">
    <name type="scientific">Perkinsus marinus (strain ATCC 50983 / TXsc)</name>
    <dbReference type="NCBI Taxonomy" id="423536"/>
    <lineage>
        <taxon>Eukaryota</taxon>
        <taxon>Sar</taxon>
        <taxon>Alveolata</taxon>
        <taxon>Perkinsozoa</taxon>
        <taxon>Perkinsea</taxon>
        <taxon>Perkinsida</taxon>
        <taxon>Perkinsidae</taxon>
        <taxon>Perkinsus</taxon>
    </lineage>
</organism>
<reference evidence="5 6" key="1">
    <citation type="submission" date="2008-07" db="EMBL/GenBank/DDBJ databases">
        <authorList>
            <person name="El-Sayed N."/>
            <person name="Caler E."/>
            <person name="Inman J."/>
            <person name="Amedeo P."/>
            <person name="Hass B."/>
            <person name="Wortman J."/>
        </authorList>
    </citation>
    <scope>NUCLEOTIDE SEQUENCE [LARGE SCALE GENOMIC DNA]</scope>
    <source>
        <strain evidence="6">ATCC 50983 / TXsc</strain>
    </source>
</reference>